<dbReference type="EMBL" id="JAWWNJ010000040">
    <property type="protein sequence ID" value="KAK7020793.1"/>
    <property type="molecule type" value="Genomic_DNA"/>
</dbReference>
<name>A0AAW0B5R1_9AGAR</name>
<evidence type="ECO:0000313" key="3">
    <source>
        <dbReference type="Proteomes" id="UP001362999"/>
    </source>
</evidence>
<comment type="caution">
    <text evidence="2">The sequence shown here is derived from an EMBL/GenBank/DDBJ whole genome shotgun (WGS) entry which is preliminary data.</text>
</comment>
<accession>A0AAW0B5R1</accession>
<dbReference type="Proteomes" id="UP001362999">
    <property type="component" value="Unassembled WGS sequence"/>
</dbReference>
<feature type="compositionally biased region" description="Pro residues" evidence="1">
    <location>
        <begin position="29"/>
        <end position="39"/>
    </location>
</feature>
<feature type="compositionally biased region" description="Low complexity" evidence="1">
    <location>
        <begin position="1"/>
        <end position="28"/>
    </location>
</feature>
<protein>
    <submittedName>
        <fullName evidence="2">Uncharacterized protein</fullName>
    </submittedName>
</protein>
<gene>
    <name evidence="2" type="ORF">R3P38DRAFT_3547955</name>
</gene>
<keyword evidence="3" id="KW-1185">Reference proteome</keyword>
<evidence type="ECO:0000313" key="2">
    <source>
        <dbReference type="EMBL" id="KAK7020793.1"/>
    </source>
</evidence>
<dbReference type="AlphaFoldDB" id="A0AAW0B5R1"/>
<sequence length="321" mass="34845">MACSGPSQTLAPTSAPPSASTQPALSQPSPNPVSVPAIPPVQRYQSLRTAPSSLPVQLPPLPQLSSSSSASLTSVVNQARLNHAASSLPRQPALPRRRLRGNATAPPSLPRVPDIGTCIINSGNSESSTIRTNVSILVHVETIKGFRAAFYKTEFQINDDFTDFSETFKGKKPIIGQTLIPCTLGFRRRIPHCVGEPVGLGSLPPFIRGNPSAEPPTEGNTIVPDTIRCLFFRQRTLRGPLPNEATAEVGNRSSTSAQFSQQVPATVASIQKVSRFFQGNNPRRYRDRAKKWQRNEPSVTVTVAPIQGRTVYLFYVQVTTW</sequence>
<evidence type="ECO:0000256" key="1">
    <source>
        <dbReference type="SAM" id="MobiDB-lite"/>
    </source>
</evidence>
<organism evidence="2 3">
    <name type="scientific">Favolaschia claudopus</name>
    <dbReference type="NCBI Taxonomy" id="2862362"/>
    <lineage>
        <taxon>Eukaryota</taxon>
        <taxon>Fungi</taxon>
        <taxon>Dikarya</taxon>
        <taxon>Basidiomycota</taxon>
        <taxon>Agaricomycotina</taxon>
        <taxon>Agaricomycetes</taxon>
        <taxon>Agaricomycetidae</taxon>
        <taxon>Agaricales</taxon>
        <taxon>Marasmiineae</taxon>
        <taxon>Mycenaceae</taxon>
        <taxon>Favolaschia</taxon>
    </lineage>
</organism>
<feature type="region of interest" description="Disordered" evidence="1">
    <location>
        <begin position="83"/>
        <end position="110"/>
    </location>
</feature>
<feature type="region of interest" description="Disordered" evidence="1">
    <location>
        <begin position="1"/>
        <end position="42"/>
    </location>
</feature>
<proteinExistence type="predicted"/>
<reference evidence="2 3" key="1">
    <citation type="journal article" date="2024" name="J Genomics">
        <title>Draft genome sequencing and assembly of Favolaschia claudopus CIRM-BRFM 2984 isolated from oak limbs.</title>
        <authorList>
            <person name="Navarro D."/>
            <person name="Drula E."/>
            <person name="Chaduli D."/>
            <person name="Cazenave R."/>
            <person name="Ahrendt S."/>
            <person name="Wang J."/>
            <person name="Lipzen A."/>
            <person name="Daum C."/>
            <person name="Barry K."/>
            <person name="Grigoriev I.V."/>
            <person name="Favel A."/>
            <person name="Rosso M.N."/>
            <person name="Martin F."/>
        </authorList>
    </citation>
    <scope>NUCLEOTIDE SEQUENCE [LARGE SCALE GENOMIC DNA]</scope>
    <source>
        <strain evidence="2 3">CIRM-BRFM 2984</strain>
    </source>
</reference>